<organism evidence="2 3">
    <name type="scientific">Dorcoceras hygrometricum</name>
    <dbReference type="NCBI Taxonomy" id="472368"/>
    <lineage>
        <taxon>Eukaryota</taxon>
        <taxon>Viridiplantae</taxon>
        <taxon>Streptophyta</taxon>
        <taxon>Embryophyta</taxon>
        <taxon>Tracheophyta</taxon>
        <taxon>Spermatophyta</taxon>
        <taxon>Magnoliopsida</taxon>
        <taxon>eudicotyledons</taxon>
        <taxon>Gunneridae</taxon>
        <taxon>Pentapetalae</taxon>
        <taxon>asterids</taxon>
        <taxon>lamiids</taxon>
        <taxon>Lamiales</taxon>
        <taxon>Gesneriaceae</taxon>
        <taxon>Didymocarpoideae</taxon>
        <taxon>Trichosporeae</taxon>
        <taxon>Loxocarpinae</taxon>
        <taxon>Dorcoceras</taxon>
    </lineage>
</organism>
<dbReference type="GO" id="GO:0016301">
    <property type="term" value="F:kinase activity"/>
    <property type="evidence" value="ECO:0007669"/>
    <property type="project" value="UniProtKB-KW"/>
</dbReference>
<accession>A0A2Z6ZZ41</accession>
<dbReference type="Proteomes" id="UP000250235">
    <property type="component" value="Unassembled WGS sequence"/>
</dbReference>
<reference evidence="2 3" key="1">
    <citation type="journal article" date="2015" name="Proc. Natl. Acad. Sci. U.S.A.">
        <title>The resurrection genome of Boea hygrometrica: A blueprint for survival of dehydration.</title>
        <authorList>
            <person name="Xiao L."/>
            <person name="Yang G."/>
            <person name="Zhang L."/>
            <person name="Yang X."/>
            <person name="Zhao S."/>
            <person name="Ji Z."/>
            <person name="Zhou Q."/>
            <person name="Hu M."/>
            <person name="Wang Y."/>
            <person name="Chen M."/>
            <person name="Xu Y."/>
            <person name="Jin H."/>
            <person name="Xiao X."/>
            <person name="Hu G."/>
            <person name="Bao F."/>
            <person name="Hu Y."/>
            <person name="Wan P."/>
            <person name="Li L."/>
            <person name="Deng X."/>
            <person name="Kuang T."/>
            <person name="Xiang C."/>
            <person name="Zhu J.K."/>
            <person name="Oliver M.J."/>
            <person name="He Y."/>
        </authorList>
    </citation>
    <scope>NUCLEOTIDE SEQUENCE [LARGE SCALE GENOMIC DNA]</scope>
    <source>
        <strain evidence="3">cv. XS01</strain>
    </source>
</reference>
<dbReference type="AlphaFoldDB" id="A0A2Z6ZZ41"/>
<feature type="region of interest" description="Disordered" evidence="1">
    <location>
        <begin position="44"/>
        <end position="88"/>
    </location>
</feature>
<evidence type="ECO:0000313" key="2">
    <source>
        <dbReference type="EMBL" id="KZT75850.1"/>
    </source>
</evidence>
<sequence length="132" mass="14488">MRGSIQPACVAQSCGAIVRPAHGYAPPLARPARASLRTERSIGVDHHGQLPSRIHSRQVAQPVRTSTASGRPPLVKRRHASPNNGATIALDKASVARPARTSCAFMRARGRRRRARRRPGAYRNFDFFDSEN</sequence>
<keyword evidence="3" id="KW-1185">Reference proteome</keyword>
<evidence type="ECO:0000313" key="3">
    <source>
        <dbReference type="Proteomes" id="UP000250235"/>
    </source>
</evidence>
<evidence type="ECO:0000256" key="1">
    <source>
        <dbReference type="SAM" id="MobiDB-lite"/>
    </source>
</evidence>
<gene>
    <name evidence="2" type="ORF">F511_47125</name>
</gene>
<dbReference type="EMBL" id="KV184007">
    <property type="protein sequence ID" value="KZT75850.1"/>
    <property type="molecule type" value="Genomic_DNA"/>
</dbReference>
<proteinExistence type="predicted"/>
<keyword evidence="2" id="KW-0418">Kinase</keyword>
<name>A0A2Z6ZZ41_9LAMI</name>
<keyword evidence="2" id="KW-0808">Transferase</keyword>
<protein>
    <submittedName>
        <fullName evidence="2">SRSF protein kinase 1-like</fullName>
    </submittedName>
</protein>